<feature type="region of interest" description="Disordered" evidence="5">
    <location>
        <begin position="284"/>
        <end position="306"/>
    </location>
</feature>
<reference evidence="7" key="1">
    <citation type="submission" date="2021-02" db="EMBL/GenBank/DDBJ databases">
        <authorList>
            <person name="Dougan E. K."/>
            <person name="Rhodes N."/>
            <person name="Thang M."/>
            <person name="Chan C."/>
        </authorList>
    </citation>
    <scope>NUCLEOTIDE SEQUENCE</scope>
</reference>
<evidence type="ECO:0000256" key="2">
    <source>
        <dbReference type="ARBA" id="ARBA00022771"/>
    </source>
</evidence>
<evidence type="ECO:0000256" key="4">
    <source>
        <dbReference type="PROSITE-ProRule" id="PRU00723"/>
    </source>
</evidence>
<evidence type="ECO:0000256" key="5">
    <source>
        <dbReference type="SAM" id="MobiDB-lite"/>
    </source>
</evidence>
<dbReference type="GO" id="GO:0008270">
    <property type="term" value="F:zinc ion binding"/>
    <property type="evidence" value="ECO:0007669"/>
    <property type="project" value="UniProtKB-KW"/>
</dbReference>
<feature type="non-terminal residue" evidence="7">
    <location>
        <position position="1"/>
    </location>
</feature>
<dbReference type="PROSITE" id="PS50103">
    <property type="entry name" value="ZF_C3H1"/>
    <property type="match status" value="1"/>
</dbReference>
<dbReference type="Proteomes" id="UP000654075">
    <property type="component" value="Unassembled WGS sequence"/>
</dbReference>
<dbReference type="InterPro" id="IPR000571">
    <property type="entry name" value="Znf_CCCH"/>
</dbReference>
<dbReference type="InterPro" id="IPR041367">
    <property type="entry name" value="Znf-CCCH_4"/>
</dbReference>
<sequence length="440" mass="46706">MPPGKASLFYTVPCKHFAQGKCKRGDNCTFIHDQTSWEATVAVKALADFVGAHGGCIFASHILDLYKIRPGLKDVIGNLKYFCNRQHPGFVRFKTGNAGVDILELTSSKSRFPAALAASAGEAANAPALALASFVAASGGRMKANKVSEFYKLYPEAREAINGKISSFCERHPGLLSFEVNQGDGVIICTRTAEICKARSSSASMGSMSTDLNDMPGSLSLVSTTMPNYAATEVRGAVEAVESGRWLSVQHGATLPPHSPPPGLQLVDADNAPQQAPMLQQAPVPDHSLHQDSANDHGDAATSAQSAPKSIILVDQATPINSPSPCLQSELEDAFDMNNDHTLLSQFAPLLGKAWVAPSDQDFDVDRMERQPSAQSQSTTDEGSIAPPLVAASDSSGGRVQLRSLDAFPGLAKATARIKETIGYAKNILSRDLATLETEI</sequence>
<dbReference type="Gene3D" id="1.20.120.1350">
    <property type="entry name" value="Pneumovirus matrix protein 2 (M2), zinc-binding domain"/>
    <property type="match status" value="1"/>
</dbReference>
<keyword evidence="2 4" id="KW-0863">Zinc-finger</keyword>
<dbReference type="InterPro" id="IPR036855">
    <property type="entry name" value="Znf_CCCH_sf"/>
</dbReference>
<feature type="zinc finger region" description="C3H1-type" evidence="4">
    <location>
        <begin position="8"/>
        <end position="35"/>
    </location>
</feature>
<keyword evidence="1 4" id="KW-0479">Metal-binding</keyword>
<accession>A0A813H8D8</accession>
<protein>
    <recommendedName>
        <fullName evidence="6">C3H1-type domain-containing protein</fullName>
    </recommendedName>
</protein>
<dbReference type="EMBL" id="CAJNNV010030976">
    <property type="protein sequence ID" value="CAE8634332.1"/>
    <property type="molecule type" value="Genomic_DNA"/>
</dbReference>
<evidence type="ECO:0000256" key="1">
    <source>
        <dbReference type="ARBA" id="ARBA00022723"/>
    </source>
</evidence>
<feature type="domain" description="C3H1-type" evidence="6">
    <location>
        <begin position="8"/>
        <end position="35"/>
    </location>
</feature>
<organism evidence="7 8">
    <name type="scientific">Polarella glacialis</name>
    <name type="common">Dinoflagellate</name>
    <dbReference type="NCBI Taxonomy" id="89957"/>
    <lineage>
        <taxon>Eukaryota</taxon>
        <taxon>Sar</taxon>
        <taxon>Alveolata</taxon>
        <taxon>Dinophyceae</taxon>
        <taxon>Suessiales</taxon>
        <taxon>Suessiaceae</taxon>
        <taxon>Polarella</taxon>
    </lineage>
</organism>
<comment type="caution">
    <text evidence="7">The sequence shown here is derived from an EMBL/GenBank/DDBJ whole genome shotgun (WGS) entry which is preliminary data.</text>
</comment>
<feature type="compositionally biased region" description="Basic and acidic residues" evidence="5">
    <location>
        <begin position="287"/>
        <end position="299"/>
    </location>
</feature>
<dbReference type="SMART" id="SM00356">
    <property type="entry name" value="ZnF_C3H1"/>
    <property type="match status" value="1"/>
</dbReference>
<evidence type="ECO:0000256" key="3">
    <source>
        <dbReference type="ARBA" id="ARBA00022833"/>
    </source>
</evidence>
<evidence type="ECO:0000259" key="6">
    <source>
        <dbReference type="PROSITE" id="PS50103"/>
    </source>
</evidence>
<evidence type="ECO:0000313" key="7">
    <source>
        <dbReference type="EMBL" id="CAE8634332.1"/>
    </source>
</evidence>
<keyword evidence="3 4" id="KW-0862">Zinc</keyword>
<feature type="compositionally biased region" description="Polar residues" evidence="5">
    <location>
        <begin position="372"/>
        <end position="382"/>
    </location>
</feature>
<dbReference type="OrthoDB" id="273070at2759"/>
<feature type="non-terminal residue" evidence="7">
    <location>
        <position position="440"/>
    </location>
</feature>
<evidence type="ECO:0000313" key="8">
    <source>
        <dbReference type="Proteomes" id="UP000654075"/>
    </source>
</evidence>
<feature type="region of interest" description="Disordered" evidence="5">
    <location>
        <begin position="368"/>
        <end position="396"/>
    </location>
</feature>
<name>A0A813H8D8_POLGL</name>
<keyword evidence="8" id="KW-1185">Reference proteome</keyword>
<dbReference type="Pfam" id="PF18044">
    <property type="entry name" value="zf-CCCH_4"/>
    <property type="match status" value="1"/>
</dbReference>
<proteinExistence type="predicted"/>
<dbReference type="SUPFAM" id="SSF90229">
    <property type="entry name" value="CCCH zinc finger"/>
    <property type="match status" value="1"/>
</dbReference>
<gene>
    <name evidence="7" type="ORF">PGLA1383_LOCUS49982</name>
</gene>
<dbReference type="AlphaFoldDB" id="A0A813H8D8"/>